<dbReference type="GO" id="GO:0005886">
    <property type="term" value="C:plasma membrane"/>
    <property type="evidence" value="ECO:0007669"/>
    <property type="project" value="InterPro"/>
</dbReference>
<dbReference type="GO" id="GO:0017147">
    <property type="term" value="F:Wnt-protein binding"/>
    <property type="evidence" value="ECO:0007669"/>
    <property type="project" value="InterPro"/>
</dbReference>
<keyword evidence="3" id="KW-0732">Signal</keyword>
<dbReference type="Proteomes" id="UP000675881">
    <property type="component" value="Chromosome 5"/>
</dbReference>
<feature type="domain" description="APCDD1" evidence="6">
    <location>
        <begin position="150"/>
        <end position="394"/>
    </location>
</feature>
<gene>
    <name evidence="7" type="ORF">LSAA_9736</name>
</gene>
<name>A0A7R8H9T6_LEPSM</name>
<evidence type="ECO:0000313" key="8">
    <source>
        <dbReference type="Proteomes" id="UP000675881"/>
    </source>
</evidence>
<keyword evidence="2" id="KW-0812">Transmembrane</keyword>
<dbReference type="InterPro" id="IPR042425">
    <property type="entry name" value="APCDD1"/>
</dbReference>
<reference evidence="7" key="1">
    <citation type="submission" date="2021-02" db="EMBL/GenBank/DDBJ databases">
        <authorList>
            <person name="Bekaert M."/>
        </authorList>
    </citation>
    <scope>NUCLEOTIDE SEQUENCE</scope>
    <source>
        <strain evidence="7">IoA-00</strain>
    </source>
</reference>
<organism evidence="7 8">
    <name type="scientific">Lepeophtheirus salmonis</name>
    <name type="common">Salmon louse</name>
    <name type="synonym">Caligus salmonis</name>
    <dbReference type="NCBI Taxonomy" id="72036"/>
    <lineage>
        <taxon>Eukaryota</taxon>
        <taxon>Metazoa</taxon>
        <taxon>Ecdysozoa</taxon>
        <taxon>Arthropoda</taxon>
        <taxon>Crustacea</taxon>
        <taxon>Multicrustacea</taxon>
        <taxon>Hexanauplia</taxon>
        <taxon>Copepoda</taxon>
        <taxon>Siphonostomatoida</taxon>
        <taxon>Caligidae</taxon>
        <taxon>Lepeophtheirus</taxon>
    </lineage>
</organism>
<sequence length="459" mass="52395">MEIRIVVFFLYGIKVWGQLKTERASWIVPGASENEVNIHRVDIIPYHDEAAKSLELKLSNYCPDNFEWSLFQSHTLYRKMHDKYNYTPHWEREAHDMKLSRPHHHDHKWRDELFFGDIHTKIKRRTRYRPTALQAHPLLRGHKTHKTCKICRKVALANLSNPPRLTQRFFVPVNLEGEWISRRCETRPNSLFLMRRLTFYPSNRSWEGIYSYFADEKCSNGVFKILAKGKYLQKGSSEIVHGGTNFDFKIKTAHLTPVAQSLANQLNHLPSGSCGIAGSWKVGVIQEVTSTGGCKGLGLTIPITELDLLKMESNLDGSRLLLSLGQTDTDAVLHNHKKEQEGLRPTSYQPPLLQCRMFSDSSNPNNELFPVMSHLKSNPLRNLVSSSNSLLYPSMTCTCSFLIISCMGAFSHSSSYFCILSISLEECELNGCLKLDTCFFSTSSTNGMNEGFLCHRTRV</sequence>
<comment type="subcellular location">
    <subcellularLocation>
        <location evidence="1">Membrane</location>
        <topology evidence="1">Single-pass membrane protein</topology>
    </subcellularLocation>
</comment>
<dbReference type="Pfam" id="PF14921">
    <property type="entry name" value="APCDDC"/>
    <property type="match status" value="2"/>
</dbReference>
<keyword evidence="8" id="KW-1185">Reference proteome</keyword>
<keyword evidence="4" id="KW-0472">Membrane</keyword>
<evidence type="ECO:0000256" key="1">
    <source>
        <dbReference type="ARBA" id="ARBA00004167"/>
    </source>
</evidence>
<evidence type="ECO:0000313" key="7">
    <source>
        <dbReference type="EMBL" id="CAF2960489.1"/>
    </source>
</evidence>
<dbReference type="SMART" id="SM01352">
    <property type="entry name" value="APCDDC"/>
    <property type="match status" value="1"/>
</dbReference>
<dbReference type="OrthoDB" id="5985602at2759"/>
<dbReference type="GO" id="GO:0030178">
    <property type="term" value="P:negative regulation of Wnt signaling pathway"/>
    <property type="evidence" value="ECO:0007669"/>
    <property type="project" value="InterPro"/>
</dbReference>
<evidence type="ECO:0000256" key="2">
    <source>
        <dbReference type="ARBA" id="ARBA00022692"/>
    </source>
</evidence>
<keyword evidence="5" id="KW-0325">Glycoprotein</keyword>
<proteinExistence type="predicted"/>
<evidence type="ECO:0000256" key="3">
    <source>
        <dbReference type="ARBA" id="ARBA00022729"/>
    </source>
</evidence>
<dbReference type="PANTHER" id="PTHR31021">
    <property type="entry name" value="ADENOMATOSIS POLYPOSIS COLI DOWN-REGULATED 1"/>
    <property type="match status" value="1"/>
</dbReference>
<protein>
    <submittedName>
        <fullName evidence="7">(salmon louse) hypothetical protein</fullName>
    </submittedName>
</protein>
<evidence type="ECO:0000256" key="5">
    <source>
        <dbReference type="ARBA" id="ARBA00023180"/>
    </source>
</evidence>
<accession>A0A7R8H9T6</accession>
<dbReference type="AlphaFoldDB" id="A0A7R8H9T6"/>
<dbReference type="EMBL" id="HG994584">
    <property type="protein sequence ID" value="CAF2960489.1"/>
    <property type="molecule type" value="Genomic_DNA"/>
</dbReference>
<evidence type="ECO:0000256" key="4">
    <source>
        <dbReference type="ARBA" id="ARBA00023136"/>
    </source>
</evidence>
<dbReference type="PANTHER" id="PTHR31021:SF1">
    <property type="entry name" value="CHROMOSOME UNDETERMINED SCAFFOLD_56, WHOLE GENOME SHOTGUN SEQUENCE"/>
    <property type="match status" value="1"/>
</dbReference>
<evidence type="ECO:0000259" key="6">
    <source>
        <dbReference type="SMART" id="SM01352"/>
    </source>
</evidence>
<dbReference type="InterPro" id="IPR029405">
    <property type="entry name" value="APCDD1_dom"/>
</dbReference>